<sequence length="101" mass="10864">MVRSRYAIHRHGLGLLVVFAPTRRCLTVNGAHTRTLISSTPSIKPPTLTGSPGRSDKRSTKTIPTTTTATQHPKFNQPRAKQIGASQLPSAAAPNSKPGRR</sequence>
<dbReference type="AlphaFoldDB" id="A0A2M4DFL9"/>
<feature type="compositionally biased region" description="Polar residues" evidence="1">
    <location>
        <begin position="36"/>
        <end position="52"/>
    </location>
</feature>
<proteinExistence type="predicted"/>
<dbReference type="EMBL" id="GGFL01012199">
    <property type="protein sequence ID" value="MBW76377.1"/>
    <property type="molecule type" value="Transcribed_RNA"/>
</dbReference>
<name>A0A2M4DFL9_ANODA</name>
<feature type="compositionally biased region" description="Low complexity" evidence="1">
    <location>
        <begin position="61"/>
        <end position="70"/>
    </location>
</feature>
<organism evidence="2">
    <name type="scientific">Anopheles darlingi</name>
    <name type="common">Mosquito</name>
    <dbReference type="NCBI Taxonomy" id="43151"/>
    <lineage>
        <taxon>Eukaryota</taxon>
        <taxon>Metazoa</taxon>
        <taxon>Ecdysozoa</taxon>
        <taxon>Arthropoda</taxon>
        <taxon>Hexapoda</taxon>
        <taxon>Insecta</taxon>
        <taxon>Pterygota</taxon>
        <taxon>Neoptera</taxon>
        <taxon>Endopterygota</taxon>
        <taxon>Diptera</taxon>
        <taxon>Nematocera</taxon>
        <taxon>Culicoidea</taxon>
        <taxon>Culicidae</taxon>
        <taxon>Anophelinae</taxon>
        <taxon>Anopheles</taxon>
    </lineage>
</organism>
<accession>A0A2M4DFL9</accession>
<protein>
    <submittedName>
        <fullName evidence="2">Putative secreted protein</fullName>
    </submittedName>
</protein>
<evidence type="ECO:0000256" key="1">
    <source>
        <dbReference type="SAM" id="MobiDB-lite"/>
    </source>
</evidence>
<reference evidence="2" key="1">
    <citation type="submission" date="2018-01" db="EMBL/GenBank/DDBJ databases">
        <title>An insight into the sialome of Amazonian anophelines.</title>
        <authorList>
            <person name="Ribeiro J.M."/>
            <person name="Scarpassa V."/>
            <person name="Calvo E."/>
        </authorList>
    </citation>
    <scope>NUCLEOTIDE SEQUENCE</scope>
</reference>
<evidence type="ECO:0000313" key="2">
    <source>
        <dbReference type="EMBL" id="MBW76377.1"/>
    </source>
</evidence>
<feature type="region of interest" description="Disordered" evidence="1">
    <location>
        <begin position="36"/>
        <end position="101"/>
    </location>
</feature>